<proteinExistence type="inferred from homology"/>
<feature type="transmembrane region" description="Helical" evidence="7">
    <location>
        <begin position="155"/>
        <end position="177"/>
    </location>
</feature>
<evidence type="ECO:0000256" key="3">
    <source>
        <dbReference type="ARBA" id="ARBA00022475"/>
    </source>
</evidence>
<protein>
    <submittedName>
        <fullName evidence="9">Peptide/nickel transport system permease protein</fullName>
    </submittedName>
</protein>
<dbReference type="Gene3D" id="1.10.3720.10">
    <property type="entry name" value="MetI-like"/>
    <property type="match status" value="1"/>
</dbReference>
<comment type="subcellular location">
    <subcellularLocation>
        <location evidence="1 7">Cell membrane</location>
        <topology evidence="1 7">Multi-pass membrane protein</topology>
    </subcellularLocation>
</comment>
<dbReference type="CDD" id="cd06261">
    <property type="entry name" value="TM_PBP2"/>
    <property type="match status" value="1"/>
</dbReference>
<evidence type="ECO:0000259" key="8">
    <source>
        <dbReference type="PROSITE" id="PS50928"/>
    </source>
</evidence>
<evidence type="ECO:0000313" key="9">
    <source>
        <dbReference type="EMBL" id="SOE08719.1"/>
    </source>
</evidence>
<feature type="transmembrane region" description="Helical" evidence="7">
    <location>
        <begin position="110"/>
        <end position="134"/>
    </location>
</feature>
<dbReference type="PANTHER" id="PTHR43163">
    <property type="entry name" value="DIPEPTIDE TRANSPORT SYSTEM PERMEASE PROTEIN DPPB-RELATED"/>
    <property type="match status" value="1"/>
</dbReference>
<dbReference type="PROSITE" id="PS50928">
    <property type="entry name" value="ABC_TM1"/>
    <property type="match status" value="1"/>
</dbReference>
<evidence type="ECO:0000313" key="10">
    <source>
        <dbReference type="Proteomes" id="UP000219465"/>
    </source>
</evidence>
<keyword evidence="6 7" id="KW-0472">Membrane</keyword>
<dbReference type="SUPFAM" id="SSF161098">
    <property type="entry name" value="MetI-like"/>
    <property type="match status" value="1"/>
</dbReference>
<feature type="transmembrane region" description="Helical" evidence="7">
    <location>
        <begin position="246"/>
        <end position="272"/>
    </location>
</feature>
<reference evidence="10" key="1">
    <citation type="submission" date="2017-08" db="EMBL/GenBank/DDBJ databases">
        <authorList>
            <person name="Varghese N."/>
            <person name="Submissions S."/>
        </authorList>
    </citation>
    <scope>NUCLEOTIDE SEQUENCE [LARGE SCALE GENOMIC DNA]</scope>
    <source>
        <strain evidence="10">KCTC 23107</strain>
    </source>
</reference>
<feature type="transmembrane region" description="Helical" evidence="7">
    <location>
        <begin position="189"/>
        <end position="208"/>
    </location>
</feature>
<feature type="domain" description="ABC transmembrane type-1" evidence="8">
    <location>
        <begin position="106"/>
        <end position="311"/>
    </location>
</feature>
<keyword evidence="3" id="KW-1003">Cell membrane</keyword>
<dbReference type="Proteomes" id="UP000219465">
    <property type="component" value="Unassembled WGS sequence"/>
</dbReference>
<dbReference type="PANTHER" id="PTHR43163:SF3">
    <property type="entry name" value="PEPTIDE ABC TRANSPORTER PERMEASE PROTEIN"/>
    <property type="match status" value="1"/>
</dbReference>
<sequence>MNAVLSTILKRLGLGIATLFVVSAIIFSSISMLPGDFSEAVLGQAATEETVAAFRKELGLDKPAPIRYFEWVGSVLQGDLGTSFSGRNASGQDRSRQVVDLVMPRLWNTLFLAGVTALIAVPLALFLGLTAALYRNTAYDRVVNAATLTTISTPEFFVAYILILFLASLWPVFPSLANIDATTALGERLYRVALPALTLTLVIVAHMMRMTRAAIINLLASPYIEMARLKGASRSQIILKHALPNAWAPIATVIAFNLAYLVVGVVVVEVVFVYPGIGQLMVDAVTSRDIPVVQACALIFAATYILLNLTADIIGIVTNPRLLHPR</sequence>
<dbReference type="AlphaFoldDB" id="A0A286HN59"/>
<evidence type="ECO:0000256" key="7">
    <source>
        <dbReference type="RuleBase" id="RU363032"/>
    </source>
</evidence>
<evidence type="ECO:0000256" key="6">
    <source>
        <dbReference type="ARBA" id="ARBA00023136"/>
    </source>
</evidence>
<evidence type="ECO:0000256" key="2">
    <source>
        <dbReference type="ARBA" id="ARBA00022448"/>
    </source>
</evidence>
<dbReference type="InterPro" id="IPR000515">
    <property type="entry name" value="MetI-like"/>
</dbReference>
<dbReference type="InterPro" id="IPR045621">
    <property type="entry name" value="BPD_transp_1_N"/>
</dbReference>
<dbReference type="EMBL" id="OCPC01000001">
    <property type="protein sequence ID" value="SOE08719.1"/>
    <property type="molecule type" value="Genomic_DNA"/>
</dbReference>
<dbReference type="GO" id="GO:0005886">
    <property type="term" value="C:plasma membrane"/>
    <property type="evidence" value="ECO:0007669"/>
    <property type="project" value="UniProtKB-SubCell"/>
</dbReference>
<comment type="similarity">
    <text evidence="7">Belongs to the binding-protein-dependent transport system permease family.</text>
</comment>
<keyword evidence="4 7" id="KW-0812">Transmembrane</keyword>
<dbReference type="Pfam" id="PF19300">
    <property type="entry name" value="BPD_transp_1_N"/>
    <property type="match status" value="1"/>
</dbReference>
<organism evidence="9 10">
    <name type="scientific">Hoeflea halophila</name>
    <dbReference type="NCBI Taxonomy" id="714899"/>
    <lineage>
        <taxon>Bacteria</taxon>
        <taxon>Pseudomonadati</taxon>
        <taxon>Pseudomonadota</taxon>
        <taxon>Alphaproteobacteria</taxon>
        <taxon>Hyphomicrobiales</taxon>
        <taxon>Rhizobiaceae</taxon>
        <taxon>Hoeflea</taxon>
    </lineage>
</organism>
<dbReference type="Pfam" id="PF00528">
    <property type="entry name" value="BPD_transp_1"/>
    <property type="match status" value="1"/>
</dbReference>
<dbReference type="OrthoDB" id="9805855at2"/>
<dbReference type="InterPro" id="IPR035906">
    <property type="entry name" value="MetI-like_sf"/>
</dbReference>
<keyword evidence="10" id="KW-1185">Reference proteome</keyword>
<name>A0A286HN59_9HYPH</name>
<gene>
    <name evidence="9" type="ORF">SAMN05877838_0448</name>
</gene>
<dbReference type="RefSeq" id="WP_097104616.1">
    <property type="nucleotide sequence ID" value="NZ_OCPC01000001.1"/>
</dbReference>
<feature type="transmembrane region" description="Helical" evidence="7">
    <location>
        <begin position="292"/>
        <end position="317"/>
    </location>
</feature>
<evidence type="ECO:0000256" key="5">
    <source>
        <dbReference type="ARBA" id="ARBA00022989"/>
    </source>
</evidence>
<keyword evidence="5 7" id="KW-1133">Transmembrane helix</keyword>
<evidence type="ECO:0000256" key="4">
    <source>
        <dbReference type="ARBA" id="ARBA00022692"/>
    </source>
</evidence>
<feature type="transmembrane region" description="Helical" evidence="7">
    <location>
        <begin position="12"/>
        <end position="33"/>
    </location>
</feature>
<dbReference type="GO" id="GO:0055085">
    <property type="term" value="P:transmembrane transport"/>
    <property type="evidence" value="ECO:0007669"/>
    <property type="project" value="InterPro"/>
</dbReference>
<keyword evidence="2 7" id="KW-0813">Transport</keyword>
<evidence type="ECO:0000256" key="1">
    <source>
        <dbReference type="ARBA" id="ARBA00004651"/>
    </source>
</evidence>
<accession>A0A286HN59</accession>